<dbReference type="Proteomes" id="UP000596742">
    <property type="component" value="Unassembled WGS sequence"/>
</dbReference>
<feature type="domain" description="Nuclear respiratory factor 1 NLS/DNA-binding dimerisation" evidence="2">
    <location>
        <begin position="83"/>
        <end position="162"/>
    </location>
</feature>
<evidence type="ECO:0000259" key="2">
    <source>
        <dbReference type="Pfam" id="PF10491"/>
    </source>
</evidence>
<evidence type="ECO:0000313" key="3">
    <source>
        <dbReference type="EMBL" id="VDI19656.1"/>
    </source>
</evidence>
<dbReference type="OrthoDB" id="6185861at2759"/>
<feature type="compositionally biased region" description="Polar residues" evidence="1">
    <location>
        <begin position="221"/>
        <end position="235"/>
    </location>
</feature>
<feature type="compositionally biased region" description="Low complexity" evidence="1">
    <location>
        <begin position="182"/>
        <end position="194"/>
    </location>
</feature>
<evidence type="ECO:0000313" key="4">
    <source>
        <dbReference type="Proteomes" id="UP000596742"/>
    </source>
</evidence>
<organism evidence="3 4">
    <name type="scientific">Mytilus galloprovincialis</name>
    <name type="common">Mediterranean mussel</name>
    <dbReference type="NCBI Taxonomy" id="29158"/>
    <lineage>
        <taxon>Eukaryota</taxon>
        <taxon>Metazoa</taxon>
        <taxon>Spiralia</taxon>
        <taxon>Lophotrochozoa</taxon>
        <taxon>Mollusca</taxon>
        <taxon>Bivalvia</taxon>
        <taxon>Autobranchia</taxon>
        <taxon>Pteriomorphia</taxon>
        <taxon>Mytilida</taxon>
        <taxon>Mytiloidea</taxon>
        <taxon>Mytilidae</taxon>
        <taxon>Mytilinae</taxon>
        <taxon>Mytilus</taxon>
    </lineage>
</organism>
<dbReference type="InterPro" id="IPR019525">
    <property type="entry name" value="Nrf1_NLS/DNA-bd_dimer"/>
</dbReference>
<name>A0A8B6DFZ2_MYTGA</name>
<keyword evidence="4" id="KW-1185">Reference proteome</keyword>
<feature type="compositionally biased region" description="Basic residues" evidence="1">
    <location>
        <begin position="273"/>
        <end position="293"/>
    </location>
</feature>
<protein>
    <submittedName>
        <fullName evidence="3">Nuclear respiratory factor 1</fullName>
    </submittedName>
</protein>
<feature type="compositionally biased region" description="Low complexity" evidence="1">
    <location>
        <begin position="250"/>
        <end position="272"/>
    </location>
</feature>
<dbReference type="AlphaFoldDB" id="A0A8B6DFZ2"/>
<feature type="compositionally biased region" description="Basic and acidic residues" evidence="1">
    <location>
        <begin position="204"/>
        <end position="220"/>
    </location>
</feature>
<comment type="caution">
    <text evidence="3">The sequence shown here is derived from an EMBL/GenBank/DDBJ whole genome shotgun (WGS) entry which is preliminary data.</text>
</comment>
<sequence length="299" mass="33101">MDARQHSATVDQLVKNCDKLIDGGYHCAVVYSTPNGILLTTGTPVITDNIKSLSQNIMGDPRWIQSADDMEKWSTNTKVCLPLLEKPIEKMSLIDLRTTIPQLLRAERGRKQVGWGKNNCIPVWWPLDALPFKNVNQKPQDFEGNWMNALRLVISSCLSHHGFTPETHYIGAPFIPTRRLSESASSESTSIQTSPECSLNKSSSFKESDSSSDFKAKENNSELSLGSPIFSSSPEINIPGSPNHKEDSSTTDSSSSKETSLISPESPSPSLLLRKRVAHTPVGRGKRLKRRKIPFTPNK</sequence>
<accession>A0A8B6DFZ2</accession>
<dbReference type="EMBL" id="UYJE01003473">
    <property type="protein sequence ID" value="VDI19656.1"/>
    <property type="molecule type" value="Genomic_DNA"/>
</dbReference>
<feature type="region of interest" description="Disordered" evidence="1">
    <location>
        <begin position="181"/>
        <end position="299"/>
    </location>
</feature>
<gene>
    <name evidence="3" type="ORF">MGAL_10B018354</name>
</gene>
<dbReference type="Pfam" id="PF10491">
    <property type="entry name" value="Nrf1_DNA-bind"/>
    <property type="match status" value="1"/>
</dbReference>
<evidence type="ECO:0000256" key="1">
    <source>
        <dbReference type="SAM" id="MobiDB-lite"/>
    </source>
</evidence>
<proteinExistence type="predicted"/>
<reference evidence="3" key="1">
    <citation type="submission" date="2018-11" db="EMBL/GenBank/DDBJ databases">
        <authorList>
            <person name="Alioto T."/>
            <person name="Alioto T."/>
        </authorList>
    </citation>
    <scope>NUCLEOTIDE SEQUENCE</scope>
</reference>